<dbReference type="EMBL" id="KV425554">
    <property type="protein sequence ID" value="KZT29346.1"/>
    <property type="molecule type" value="Genomic_DNA"/>
</dbReference>
<dbReference type="PANTHER" id="PTHR12794:SF0">
    <property type="entry name" value="GEM-ASSOCIATED PROTEIN 2"/>
    <property type="match status" value="1"/>
</dbReference>
<feature type="region of interest" description="Disordered" evidence="2">
    <location>
        <begin position="215"/>
        <end position="243"/>
    </location>
</feature>
<evidence type="ECO:0000256" key="2">
    <source>
        <dbReference type="SAM" id="MobiDB-lite"/>
    </source>
</evidence>
<dbReference type="InterPro" id="IPR023251">
    <property type="entry name" value="Brr1"/>
</dbReference>
<keyword evidence="4" id="KW-1185">Reference proteome</keyword>
<dbReference type="Gene3D" id="1.20.58.1070">
    <property type="match status" value="1"/>
</dbReference>
<feature type="region of interest" description="Disordered" evidence="2">
    <location>
        <begin position="143"/>
        <end position="170"/>
    </location>
</feature>
<dbReference type="PANTHER" id="PTHR12794">
    <property type="entry name" value="GEMIN2"/>
    <property type="match status" value="1"/>
</dbReference>
<dbReference type="GO" id="GO:0030532">
    <property type="term" value="C:small nuclear ribonucleoprotein complex"/>
    <property type="evidence" value="ECO:0007669"/>
    <property type="project" value="InterPro"/>
</dbReference>
<accession>A0A165V918</accession>
<dbReference type="PRINTS" id="PR02039">
    <property type="entry name" value="SPLICEFRBRR1"/>
</dbReference>
<organism evidence="3 4">
    <name type="scientific">Neolentinus lepideus HHB14362 ss-1</name>
    <dbReference type="NCBI Taxonomy" id="1314782"/>
    <lineage>
        <taxon>Eukaryota</taxon>
        <taxon>Fungi</taxon>
        <taxon>Dikarya</taxon>
        <taxon>Basidiomycota</taxon>
        <taxon>Agaricomycotina</taxon>
        <taxon>Agaricomycetes</taxon>
        <taxon>Gloeophyllales</taxon>
        <taxon>Gloeophyllaceae</taxon>
        <taxon>Neolentinus</taxon>
    </lineage>
</organism>
<feature type="region of interest" description="Disordered" evidence="2">
    <location>
        <begin position="1"/>
        <end position="33"/>
    </location>
</feature>
<dbReference type="AlphaFoldDB" id="A0A165V918"/>
<sequence>MSSTHKRKRDELEDSDEEPSFGRQILPVANLPENYNGPITDGLQYLFTVRRDARRLPHVVRVANPYEVPDVPPPLKDVAPHPSLPSESWRTVFQRRFRNFRKNFAQPTIHIRLPEKKLKQKLMPDKNERDLWWEFIAGRPEAVWNPPKKPKQGKGKGNKGKGMRAFSDDSMDYGDARDSGVLKAQADDGDVVLMYDEADISVGPVHPPVSAATSVTLPTPMGTPPRHEEGEISDTPAEAFTPREPTPALLNRIDHRLAIHLLMYFTNWMNHHLRHTEQFSNRLTEVHARWMFALLSRVDDHVDADDMSLLRNLARACIGLLKDRKWKKVFLAQAGVGGQDEVGPDSIVQEAMSERSCWIVIAAIVYVWAQRDLWQDAEAMLQDFIAQ</sequence>
<dbReference type="InterPro" id="IPR035426">
    <property type="entry name" value="Gemin2/Brr1"/>
</dbReference>
<feature type="compositionally biased region" description="Basic residues" evidence="2">
    <location>
        <begin position="148"/>
        <end position="162"/>
    </location>
</feature>
<reference evidence="3 4" key="1">
    <citation type="journal article" date="2016" name="Mol. Biol. Evol.">
        <title>Comparative Genomics of Early-Diverging Mushroom-Forming Fungi Provides Insights into the Origins of Lignocellulose Decay Capabilities.</title>
        <authorList>
            <person name="Nagy L.G."/>
            <person name="Riley R."/>
            <person name="Tritt A."/>
            <person name="Adam C."/>
            <person name="Daum C."/>
            <person name="Floudas D."/>
            <person name="Sun H."/>
            <person name="Yadav J.S."/>
            <person name="Pangilinan J."/>
            <person name="Larsson K.H."/>
            <person name="Matsuura K."/>
            <person name="Barry K."/>
            <person name="Labutti K."/>
            <person name="Kuo R."/>
            <person name="Ohm R.A."/>
            <person name="Bhattacharya S.S."/>
            <person name="Shirouzu T."/>
            <person name="Yoshinaga Y."/>
            <person name="Martin F.M."/>
            <person name="Grigoriev I.V."/>
            <person name="Hibbett D.S."/>
        </authorList>
    </citation>
    <scope>NUCLEOTIDE SEQUENCE [LARGE SCALE GENOMIC DNA]</scope>
    <source>
        <strain evidence="3 4">HHB14362 ss-1</strain>
    </source>
</reference>
<evidence type="ECO:0000313" key="3">
    <source>
        <dbReference type="EMBL" id="KZT29346.1"/>
    </source>
</evidence>
<dbReference type="OrthoDB" id="428895at2759"/>
<proteinExistence type="inferred from homology"/>
<dbReference type="GO" id="GO:0000387">
    <property type="term" value="P:spliceosomal snRNP assembly"/>
    <property type="evidence" value="ECO:0007669"/>
    <property type="project" value="InterPro"/>
</dbReference>
<dbReference type="Pfam" id="PF04938">
    <property type="entry name" value="SIP1"/>
    <property type="match status" value="1"/>
</dbReference>
<dbReference type="InParanoid" id="A0A165V918"/>
<evidence type="ECO:0000256" key="1">
    <source>
        <dbReference type="ARBA" id="ARBA00025758"/>
    </source>
</evidence>
<gene>
    <name evidence="3" type="ORF">NEOLEDRAFT_1056217</name>
</gene>
<evidence type="ECO:0000313" key="4">
    <source>
        <dbReference type="Proteomes" id="UP000076761"/>
    </source>
</evidence>
<dbReference type="GO" id="GO:0032797">
    <property type="term" value="C:SMN complex"/>
    <property type="evidence" value="ECO:0007669"/>
    <property type="project" value="TreeGrafter"/>
</dbReference>
<name>A0A165V918_9AGAM</name>
<comment type="similarity">
    <text evidence="1">Belongs to the gemin-2 family.</text>
</comment>
<dbReference type="Proteomes" id="UP000076761">
    <property type="component" value="Unassembled WGS sequence"/>
</dbReference>
<protein>
    <submittedName>
        <fullName evidence="3">Uncharacterized protein</fullName>
    </submittedName>
</protein>